<proteinExistence type="predicted"/>
<sequence>QITNTASVTAMFGQEQVSAGPSTVNTGIVCDPSINVEKYVSINDNVFDPLLDDHDSPTGPQATSANNPIYFLVTVANDGNVTLTGFDFSDILSSPAGSVFAGELDYTDPAIDAWVDLDGDGFRDAGEDWATVDGADGSVDGVLDSEALAPGESLSVYYTMPFEAGQHINTVTVSTDQGVSDSDAAHYFGLNDPAPGVRTPGFWQNPNNGGTFWDGIADNQAHDGPDFPDGDPGTDGNQDLLYAVDSNNDGVIDGDDEVGLLIGDYDGDGLTGAGEDTLFISLEDAQEVVNASSKKGNDVVFKLGRDTVATWLNFLSGNDIGDGSENTAKHYLDDAIDWLQTYAGADKGGLDETFDTFAPTGRIKTNSSDWKSPDGLDHSGGEIHNALAEYNEGGTVNGVFVAGDADSLAFQNALADALSEGMFEDTSSTTFRSELENTVYETSLNAGIIGDGALDIADTQYIAIA</sequence>
<dbReference type="STRING" id="604088.SAMN04488060_2816"/>
<feature type="non-terminal residue" evidence="2">
    <location>
        <position position="1"/>
    </location>
</feature>
<organism evidence="2 3">
    <name type="scientific">Qipengyuania nanhaisediminis</name>
    <dbReference type="NCBI Taxonomy" id="604088"/>
    <lineage>
        <taxon>Bacteria</taxon>
        <taxon>Pseudomonadati</taxon>
        <taxon>Pseudomonadota</taxon>
        <taxon>Alphaproteobacteria</taxon>
        <taxon>Sphingomonadales</taxon>
        <taxon>Erythrobacteraceae</taxon>
        <taxon>Qipengyuania</taxon>
    </lineage>
</organism>
<accession>A0A1I5Q7N1</accession>
<dbReference type="Proteomes" id="UP000199331">
    <property type="component" value="Unassembled WGS sequence"/>
</dbReference>
<feature type="region of interest" description="Disordered" evidence="1">
    <location>
        <begin position="212"/>
        <end position="236"/>
    </location>
</feature>
<name>A0A1I5Q7N1_9SPHN</name>
<protein>
    <submittedName>
        <fullName evidence="2">Conserved repeat domain-containing protein</fullName>
    </submittedName>
</protein>
<gene>
    <name evidence="2" type="ORF">SAMN04488060_2816</name>
</gene>
<evidence type="ECO:0000313" key="3">
    <source>
        <dbReference type="Proteomes" id="UP000199331"/>
    </source>
</evidence>
<dbReference type="RefSeq" id="WP_218152655.1">
    <property type="nucleotide sequence ID" value="NZ_FOWZ01000005.1"/>
</dbReference>
<dbReference type="EMBL" id="FOWZ01000005">
    <property type="protein sequence ID" value="SFP42314.1"/>
    <property type="molecule type" value="Genomic_DNA"/>
</dbReference>
<reference evidence="3" key="1">
    <citation type="submission" date="2016-10" db="EMBL/GenBank/DDBJ databases">
        <authorList>
            <person name="Varghese N."/>
            <person name="Submissions S."/>
        </authorList>
    </citation>
    <scope>NUCLEOTIDE SEQUENCE [LARGE SCALE GENOMIC DNA]</scope>
    <source>
        <strain evidence="3">CGMCC 1.7715</strain>
    </source>
</reference>
<dbReference type="AlphaFoldDB" id="A0A1I5Q7N1"/>
<keyword evidence="3" id="KW-1185">Reference proteome</keyword>
<evidence type="ECO:0000313" key="2">
    <source>
        <dbReference type="EMBL" id="SFP42314.1"/>
    </source>
</evidence>
<evidence type="ECO:0000256" key="1">
    <source>
        <dbReference type="SAM" id="MobiDB-lite"/>
    </source>
</evidence>